<feature type="non-terminal residue" evidence="2">
    <location>
        <position position="1"/>
    </location>
</feature>
<protein>
    <submittedName>
        <fullName evidence="2">Uncharacterized protein</fullName>
    </submittedName>
</protein>
<feature type="compositionally biased region" description="Low complexity" evidence="1">
    <location>
        <begin position="65"/>
        <end position="76"/>
    </location>
</feature>
<organism evidence="2">
    <name type="scientific">Tanacetum cinerariifolium</name>
    <name type="common">Dalmatian daisy</name>
    <name type="synonym">Chrysanthemum cinerariifolium</name>
    <dbReference type="NCBI Taxonomy" id="118510"/>
    <lineage>
        <taxon>Eukaryota</taxon>
        <taxon>Viridiplantae</taxon>
        <taxon>Streptophyta</taxon>
        <taxon>Embryophyta</taxon>
        <taxon>Tracheophyta</taxon>
        <taxon>Spermatophyta</taxon>
        <taxon>Magnoliopsida</taxon>
        <taxon>eudicotyledons</taxon>
        <taxon>Gunneridae</taxon>
        <taxon>Pentapetalae</taxon>
        <taxon>asterids</taxon>
        <taxon>campanulids</taxon>
        <taxon>Asterales</taxon>
        <taxon>Asteraceae</taxon>
        <taxon>Asteroideae</taxon>
        <taxon>Anthemideae</taxon>
        <taxon>Anthemidinae</taxon>
        <taxon>Tanacetum</taxon>
    </lineage>
</organism>
<dbReference type="AlphaFoldDB" id="A0A699XEQ1"/>
<comment type="caution">
    <text evidence="2">The sequence shown here is derived from an EMBL/GenBank/DDBJ whole genome shotgun (WGS) entry which is preliminary data.</text>
</comment>
<accession>A0A699XEQ1</accession>
<evidence type="ECO:0000256" key="1">
    <source>
        <dbReference type="SAM" id="MobiDB-lite"/>
    </source>
</evidence>
<sequence length="76" mass="7979">DHLCHGAFEAGFGADQVGIRKPFLQVVQQRFGVVAQQDRADALAGGGDQQRAQRAGGHREPDRFAAAAGAVAARSH</sequence>
<reference evidence="2" key="1">
    <citation type="journal article" date="2019" name="Sci. Rep.">
        <title>Draft genome of Tanacetum cinerariifolium, the natural source of mosquito coil.</title>
        <authorList>
            <person name="Yamashiro T."/>
            <person name="Shiraishi A."/>
            <person name="Satake H."/>
            <person name="Nakayama K."/>
        </authorList>
    </citation>
    <scope>NUCLEOTIDE SEQUENCE</scope>
</reference>
<feature type="region of interest" description="Disordered" evidence="1">
    <location>
        <begin position="42"/>
        <end position="76"/>
    </location>
</feature>
<dbReference type="EMBL" id="BKCJ011816519">
    <property type="protein sequence ID" value="GFD55321.1"/>
    <property type="molecule type" value="Genomic_DNA"/>
</dbReference>
<proteinExistence type="predicted"/>
<evidence type="ECO:0000313" key="2">
    <source>
        <dbReference type="EMBL" id="GFD55321.1"/>
    </source>
</evidence>
<name>A0A699XEQ1_TANCI</name>
<feature type="non-terminal residue" evidence="2">
    <location>
        <position position="76"/>
    </location>
</feature>
<gene>
    <name evidence="2" type="ORF">Tci_927290</name>
</gene>